<name>A0A9W8A6M8_9FUNG</name>
<dbReference type="Proteomes" id="UP001150569">
    <property type="component" value="Unassembled WGS sequence"/>
</dbReference>
<proteinExistence type="inferred from homology"/>
<evidence type="ECO:0000313" key="5">
    <source>
        <dbReference type="EMBL" id="KAJ1924563.1"/>
    </source>
</evidence>
<dbReference type="PANTHER" id="PTHR10509:SF14">
    <property type="entry name" value="CAFFEOYL-COA O-METHYLTRANSFERASE 3-RELATED"/>
    <property type="match status" value="1"/>
</dbReference>
<keyword evidence="1" id="KW-0489">Methyltransferase</keyword>
<sequence>MRPLFRPFTLQTRLRPSVAIGRDRRVFLSTPALLRRQFINEEEFSSGDSGANRALAQELLTEAYCWDHSSPNTGHSQLVLDADPTADITQAPATPFPAGIDPNLTYLDTIRQDSQREFPETAFMMVSPQSGLACYWLITLTKARRILELGSLNGYSTFWLAEALKRNCREAGLAKPPSPVVACELRKEFAQSIERQVTKYNMQDWLEVRQGPALDTLRAIPVGTQFDFIFLDANKNDYINYYEQILAQDLLAPGGVLAVDNVLFYDAVYTKYPPVQKVYQKLAEDQGLVSLPPQKGLLSHNPPNHLYDFNAHVAQDPRTEQIVLPLFDGLTLIRRK</sequence>
<evidence type="ECO:0000313" key="6">
    <source>
        <dbReference type="Proteomes" id="UP001150569"/>
    </source>
</evidence>
<dbReference type="GO" id="GO:0008757">
    <property type="term" value="F:S-adenosylmethionine-dependent methyltransferase activity"/>
    <property type="evidence" value="ECO:0007669"/>
    <property type="project" value="TreeGrafter"/>
</dbReference>
<dbReference type="InterPro" id="IPR002935">
    <property type="entry name" value="SAM_O-MeTrfase"/>
</dbReference>
<evidence type="ECO:0000256" key="2">
    <source>
        <dbReference type="ARBA" id="ARBA00022679"/>
    </source>
</evidence>
<evidence type="ECO:0000256" key="1">
    <source>
        <dbReference type="ARBA" id="ARBA00022603"/>
    </source>
</evidence>
<dbReference type="Gene3D" id="3.40.50.150">
    <property type="entry name" value="Vaccinia Virus protein VP39"/>
    <property type="match status" value="1"/>
</dbReference>
<keyword evidence="3" id="KW-0949">S-adenosyl-L-methionine</keyword>
<evidence type="ECO:0000256" key="3">
    <source>
        <dbReference type="ARBA" id="ARBA00022691"/>
    </source>
</evidence>
<dbReference type="GO" id="GO:0008171">
    <property type="term" value="F:O-methyltransferase activity"/>
    <property type="evidence" value="ECO:0007669"/>
    <property type="project" value="InterPro"/>
</dbReference>
<dbReference type="SUPFAM" id="SSF53335">
    <property type="entry name" value="S-adenosyl-L-methionine-dependent methyltransferases"/>
    <property type="match status" value="1"/>
</dbReference>
<dbReference type="PANTHER" id="PTHR10509">
    <property type="entry name" value="O-METHYLTRANSFERASE-RELATED"/>
    <property type="match status" value="1"/>
</dbReference>
<evidence type="ECO:0008006" key="7">
    <source>
        <dbReference type="Google" id="ProtNLM"/>
    </source>
</evidence>
<dbReference type="GO" id="GO:0032259">
    <property type="term" value="P:methylation"/>
    <property type="evidence" value="ECO:0007669"/>
    <property type="project" value="UniProtKB-KW"/>
</dbReference>
<dbReference type="CDD" id="cd02440">
    <property type="entry name" value="AdoMet_MTases"/>
    <property type="match status" value="1"/>
</dbReference>
<dbReference type="InterPro" id="IPR029063">
    <property type="entry name" value="SAM-dependent_MTases_sf"/>
</dbReference>
<dbReference type="EMBL" id="JANBPT010000266">
    <property type="protein sequence ID" value="KAJ1924563.1"/>
    <property type="molecule type" value="Genomic_DNA"/>
</dbReference>
<reference evidence="5" key="1">
    <citation type="submission" date="2022-07" db="EMBL/GenBank/DDBJ databases">
        <title>Phylogenomic reconstructions and comparative analyses of Kickxellomycotina fungi.</title>
        <authorList>
            <person name="Reynolds N.K."/>
            <person name="Stajich J.E."/>
            <person name="Barry K."/>
            <person name="Grigoriev I.V."/>
            <person name="Crous P."/>
            <person name="Smith M.E."/>
        </authorList>
    </citation>
    <scope>NUCLEOTIDE SEQUENCE</scope>
    <source>
        <strain evidence="5">RSA 861</strain>
    </source>
</reference>
<dbReference type="Pfam" id="PF01596">
    <property type="entry name" value="Methyltransf_3"/>
    <property type="match status" value="1"/>
</dbReference>
<accession>A0A9W8A6M8</accession>
<evidence type="ECO:0000256" key="4">
    <source>
        <dbReference type="ARBA" id="ARBA00023453"/>
    </source>
</evidence>
<gene>
    <name evidence="5" type="ORF">IWQ60_005119</name>
</gene>
<keyword evidence="2" id="KW-0808">Transferase</keyword>
<keyword evidence="6" id="KW-1185">Reference proteome</keyword>
<organism evidence="5 6">
    <name type="scientific">Tieghemiomyces parasiticus</name>
    <dbReference type="NCBI Taxonomy" id="78921"/>
    <lineage>
        <taxon>Eukaryota</taxon>
        <taxon>Fungi</taxon>
        <taxon>Fungi incertae sedis</taxon>
        <taxon>Zoopagomycota</taxon>
        <taxon>Kickxellomycotina</taxon>
        <taxon>Dimargaritomycetes</taxon>
        <taxon>Dimargaritales</taxon>
        <taxon>Dimargaritaceae</taxon>
        <taxon>Tieghemiomyces</taxon>
    </lineage>
</organism>
<protein>
    <recommendedName>
        <fullName evidence="7">O-methyltransferase</fullName>
    </recommendedName>
</protein>
<dbReference type="OrthoDB" id="10251242at2759"/>
<dbReference type="PROSITE" id="PS51682">
    <property type="entry name" value="SAM_OMT_I"/>
    <property type="match status" value="1"/>
</dbReference>
<dbReference type="AlphaFoldDB" id="A0A9W8A6M8"/>
<comment type="similarity">
    <text evidence="4">Belongs to the class I-like SAM-binding methyltransferase superfamily. Cation-dependent O-methyltransferase family.</text>
</comment>
<comment type="caution">
    <text evidence="5">The sequence shown here is derived from an EMBL/GenBank/DDBJ whole genome shotgun (WGS) entry which is preliminary data.</text>
</comment>
<dbReference type="InterPro" id="IPR050362">
    <property type="entry name" value="Cation-dep_OMT"/>
</dbReference>